<dbReference type="AlphaFoldDB" id="A0A428RHM9"/>
<protein>
    <submittedName>
        <fullName evidence="2">Uncharacterized protein</fullName>
    </submittedName>
</protein>
<dbReference type="Proteomes" id="UP000287972">
    <property type="component" value="Unassembled WGS sequence"/>
</dbReference>
<dbReference type="EMBL" id="NKCL01000267">
    <property type="protein sequence ID" value="RSL77053.1"/>
    <property type="molecule type" value="Genomic_DNA"/>
</dbReference>
<comment type="caution">
    <text evidence="2">The sequence shown here is derived from an EMBL/GenBank/DDBJ whole genome shotgun (WGS) entry which is preliminary data.</text>
</comment>
<sequence>MSLSKSRVSAKRITRSASVPGLQVGTVNPHWIEVTATGGASNARVRNPNSTAQHSSASSPTDQSGLVLAAS</sequence>
<evidence type="ECO:0000313" key="2">
    <source>
        <dbReference type="EMBL" id="RSL77053.1"/>
    </source>
</evidence>
<keyword evidence="3" id="KW-1185">Reference proteome</keyword>
<feature type="region of interest" description="Disordered" evidence="1">
    <location>
        <begin position="1"/>
        <end position="71"/>
    </location>
</feature>
<gene>
    <name evidence="2" type="ORF">CEP51_009427</name>
</gene>
<evidence type="ECO:0000256" key="1">
    <source>
        <dbReference type="SAM" id="MobiDB-lite"/>
    </source>
</evidence>
<organism evidence="2 3">
    <name type="scientific">Fusarium floridanum</name>
    <dbReference type="NCBI Taxonomy" id="1325733"/>
    <lineage>
        <taxon>Eukaryota</taxon>
        <taxon>Fungi</taxon>
        <taxon>Dikarya</taxon>
        <taxon>Ascomycota</taxon>
        <taxon>Pezizomycotina</taxon>
        <taxon>Sordariomycetes</taxon>
        <taxon>Hypocreomycetidae</taxon>
        <taxon>Hypocreales</taxon>
        <taxon>Nectriaceae</taxon>
        <taxon>Fusarium</taxon>
        <taxon>Fusarium solani species complex</taxon>
    </lineage>
</organism>
<name>A0A428RHM9_9HYPO</name>
<reference evidence="2 3" key="1">
    <citation type="submission" date="2017-06" db="EMBL/GenBank/DDBJ databases">
        <title>Comparative genomic analysis of Ambrosia Fusariam Clade fungi.</title>
        <authorList>
            <person name="Stajich J.E."/>
            <person name="Carrillo J."/>
            <person name="Kijimoto T."/>
            <person name="Eskalen A."/>
            <person name="O'Donnell K."/>
            <person name="Kasson M."/>
        </authorList>
    </citation>
    <scope>NUCLEOTIDE SEQUENCE [LARGE SCALE GENOMIC DNA]</scope>
    <source>
        <strain evidence="2 3">NRRL62606</strain>
    </source>
</reference>
<evidence type="ECO:0000313" key="3">
    <source>
        <dbReference type="Proteomes" id="UP000287972"/>
    </source>
</evidence>
<feature type="compositionally biased region" description="Polar residues" evidence="1">
    <location>
        <begin position="47"/>
        <end position="64"/>
    </location>
</feature>
<proteinExistence type="predicted"/>
<accession>A0A428RHM9</accession>